<gene>
    <name evidence="1" type="ORF">ASZ90_013682</name>
</gene>
<proteinExistence type="predicted"/>
<comment type="caution">
    <text evidence="1">The sequence shown here is derived from an EMBL/GenBank/DDBJ whole genome shotgun (WGS) entry which is preliminary data.</text>
</comment>
<name>A0A0W8F6W2_9ZZZZ</name>
<organism evidence="1">
    <name type="scientific">hydrocarbon metagenome</name>
    <dbReference type="NCBI Taxonomy" id="938273"/>
    <lineage>
        <taxon>unclassified sequences</taxon>
        <taxon>metagenomes</taxon>
        <taxon>ecological metagenomes</taxon>
    </lineage>
</organism>
<protein>
    <recommendedName>
        <fullName evidence="2">DUF4198 domain-containing protein</fullName>
    </recommendedName>
</protein>
<dbReference type="InterPro" id="IPR019613">
    <property type="entry name" value="DUF4198"/>
</dbReference>
<dbReference type="AlphaFoldDB" id="A0A0W8F6W2"/>
<accession>A0A0W8F6W2</accession>
<evidence type="ECO:0000313" key="1">
    <source>
        <dbReference type="EMBL" id="KUG16593.1"/>
    </source>
</evidence>
<dbReference type="EMBL" id="LNQE01001487">
    <property type="protein sequence ID" value="KUG16593.1"/>
    <property type="molecule type" value="Genomic_DNA"/>
</dbReference>
<evidence type="ECO:0008006" key="2">
    <source>
        <dbReference type="Google" id="ProtNLM"/>
    </source>
</evidence>
<reference evidence="1" key="1">
    <citation type="journal article" date="2015" name="Proc. Natl. Acad. Sci. U.S.A.">
        <title>Networks of energetic and metabolic interactions define dynamics in microbial communities.</title>
        <authorList>
            <person name="Embree M."/>
            <person name="Liu J.K."/>
            <person name="Al-Bassam M.M."/>
            <person name="Zengler K."/>
        </authorList>
    </citation>
    <scope>NUCLEOTIDE SEQUENCE</scope>
</reference>
<dbReference type="Pfam" id="PF10670">
    <property type="entry name" value="DUF4198"/>
    <property type="match status" value="1"/>
</dbReference>
<sequence length="243" mass="26882">MNASAHGVWAEVKDLVEVGESQDAYVFYGHANDPAGFALPAMESSYLMTPDGQKITLNTNKVEGEWVPGYGWTGDFGVSPVVAYWPGNYVYVAPRAPSYSNKTLRLTYSAAEAVINAGNDSSASFKSGLPMEISSQKPLYQIKNKENVTFTVKYLDQQVNATYSAYPQMTATKVQKGFTNDKDSFVINFNQTGMWVVNCYYDVIGDGEWTATYDSSSNIFKTGDAVPFNTTRYSTILSVWVRK</sequence>